<sequence>MAEGMDFNKVYRINAFEVPGWGYSDFTRTGKLGVWNMSHILESGGRLSSIFQLQSLYSPRGVKVFPVVSAQKTVVSRDLHRLATIQFPMMFFYKIGYIGNTSLSLVFELWHKKSETFLLQTERQYVFIDVESRKTQPLPQYLENIRDQFPRNEFSVKLSSKPTNLSKVYVTMFRITASDLDKNYHTNQSVYYRFSLDAAYEAWKSGFLQNFRADPCQYGAKYFEGKHVRETFVGDQISVSLWEDELDQLTLNFEIHKVVDNAYVMYQKIAFFPLNNSKL</sequence>
<name>A0AAD9J6G4_9ANNE</name>
<dbReference type="InterPro" id="IPR029069">
    <property type="entry name" value="HotDog_dom_sf"/>
</dbReference>
<evidence type="ECO:0000313" key="2">
    <source>
        <dbReference type="Proteomes" id="UP001208570"/>
    </source>
</evidence>
<dbReference type="PANTHER" id="PTHR34487:SF1">
    <property type="entry name" value="ACYL-ACP THIOESTERASE"/>
    <property type="match status" value="1"/>
</dbReference>
<accession>A0AAD9J6G4</accession>
<dbReference type="AlphaFoldDB" id="A0AAD9J6G4"/>
<dbReference type="EMBL" id="JAODUP010000557">
    <property type="protein sequence ID" value="KAK2147361.1"/>
    <property type="molecule type" value="Genomic_DNA"/>
</dbReference>
<protein>
    <submittedName>
        <fullName evidence="1">Uncharacterized protein</fullName>
    </submittedName>
</protein>
<evidence type="ECO:0000313" key="1">
    <source>
        <dbReference type="EMBL" id="KAK2147361.1"/>
    </source>
</evidence>
<reference evidence="1" key="1">
    <citation type="journal article" date="2023" name="Mol. Biol. Evol.">
        <title>Third-Generation Sequencing Reveals the Adaptive Role of the Epigenome in Three Deep-Sea Polychaetes.</title>
        <authorList>
            <person name="Perez M."/>
            <person name="Aroh O."/>
            <person name="Sun Y."/>
            <person name="Lan Y."/>
            <person name="Juniper S.K."/>
            <person name="Young C.R."/>
            <person name="Angers B."/>
            <person name="Qian P.Y."/>
        </authorList>
    </citation>
    <scope>NUCLEOTIDE SEQUENCE</scope>
    <source>
        <strain evidence="1">P08H-3</strain>
    </source>
</reference>
<dbReference type="Proteomes" id="UP001208570">
    <property type="component" value="Unassembled WGS sequence"/>
</dbReference>
<dbReference type="PANTHER" id="PTHR34487">
    <property type="entry name" value="ACYL-ACP THIOESTERASE"/>
    <property type="match status" value="1"/>
</dbReference>
<comment type="caution">
    <text evidence="1">The sequence shown here is derived from an EMBL/GenBank/DDBJ whole genome shotgun (WGS) entry which is preliminary data.</text>
</comment>
<dbReference type="Gene3D" id="3.10.129.10">
    <property type="entry name" value="Hotdog Thioesterase"/>
    <property type="match status" value="1"/>
</dbReference>
<organism evidence="1 2">
    <name type="scientific">Paralvinella palmiformis</name>
    <dbReference type="NCBI Taxonomy" id="53620"/>
    <lineage>
        <taxon>Eukaryota</taxon>
        <taxon>Metazoa</taxon>
        <taxon>Spiralia</taxon>
        <taxon>Lophotrochozoa</taxon>
        <taxon>Annelida</taxon>
        <taxon>Polychaeta</taxon>
        <taxon>Sedentaria</taxon>
        <taxon>Canalipalpata</taxon>
        <taxon>Terebellida</taxon>
        <taxon>Terebelliformia</taxon>
        <taxon>Alvinellidae</taxon>
        <taxon>Paralvinella</taxon>
    </lineage>
</organism>
<keyword evidence="2" id="KW-1185">Reference proteome</keyword>
<proteinExistence type="predicted"/>
<dbReference type="SUPFAM" id="SSF54637">
    <property type="entry name" value="Thioesterase/thiol ester dehydrase-isomerase"/>
    <property type="match status" value="1"/>
</dbReference>
<gene>
    <name evidence="1" type="ORF">LSH36_557g01041</name>
</gene>